<protein>
    <submittedName>
        <fullName evidence="1">Uncharacterized protein</fullName>
    </submittedName>
</protein>
<dbReference type="HOGENOM" id="CLU_642144_0_0_6"/>
<keyword evidence="2" id="KW-1185">Reference proteome</keyword>
<dbReference type="Proteomes" id="UP000029672">
    <property type="component" value="Chromosome"/>
</dbReference>
<dbReference type="RefSeq" id="WP_040007483.1">
    <property type="nucleotide sequence ID" value="NZ_CP009574.1"/>
</dbReference>
<proteinExistence type="predicted"/>
<dbReference type="EMBL" id="CP009574">
    <property type="protein sequence ID" value="AIT08547.1"/>
    <property type="molecule type" value="Genomic_DNA"/>
</dbReference>
<accession>A0A097ELV0</accession>
<sequence>MSEIKKLAELTEQLIPTLSKKCIDLYIEDILKVLSKAEHNYTKNDAIAIFCWFFTNIHIDTNNLMHKRLYEDESNDIPLMFKDNKDLKAYFYSLFVINCDKYYTYIFKPFLKDLVSDSDRFIISNIKLNKIDYSNLHQYSYDTLFIETDETNIIDIMSAWSKVDTLKKLGRYVDKKDFPILKEITVDINYTNDFDKLDIFGNFEDYKYPHITPSDLFILLHHRLLAYTKWLHLGTMIDKTITPNNIRESKNTMLNKTFSTFLKTLITNPMNARVFGEDHKILWSENPLGNNYEKSFYRASKAPHGKKVNLFNNLAALMIKEHGTNTSKLIGVPRELKKTNNEKFIKEFNTLWNDGHLLKYIDAFIYREMTGDDNDIMNCVKTKKGKDTKDSRYKKYFIQRFNYQYLSDLAFYYDRNDVTIDLQEIYM</sequence>
<organism evidence="1 2">
    <name type="scientific">Candidatus Francisella endociliophora</name>
    <dbReference type="NCBI Taxonomy" id="653937"/>
    <lineage>
        <taxon>Bacteria</taxon>
        <taxon>Pseudomonadati</taxon>
        <taxon>Pseudomonadota</taxon>
        <taxon>Gammaproteobacteria</taxon>
        <taxon>Thiotrichales</taxon>
        <taxon>Francisellaceae</taxon>
        <taxon>Francisella</taxon>
    </lineage>
</organism>
<reference evidence="1 2" key="1">
    <citation type="submission" date="2014-10" db="EMBL/GenBank/DDBJ databases">
        <title>Whole genome sequence of Francisella endociliophora strain FSC1006, isolated from a laboratory culture of the marine ciliate Euplotes raikovi.</title>
        <authorList>
            <person name="Granberg M."/>
            <person name="Backman S."/>
            <person name="Lundmark E."/>
            <person name="Nilsson E."/>
            <person name="Karlsson E."/>
            <person name="Thelaus J."/>
            <person name="Ohrman C."/>
            <person name="Larkeryd A."/>
            <person name="Stenberg P."/>
        </authorList>
    </citation>
    <scope>NUCLEOTIDE SEQUENCE [LARGE SCALE GENOMIC DNA]</scope>
    <source>
        <strain evidence="1 2">FSC1006</strain>
    </source>
</reference>
<evidence type="ECO:0000313" key="1">
    <source>
        <dbReference type="EMBL" id="AIT08547.1"/>
    </source>
</evidence>
<name>A0A097ELV0_9GAMM</name>
<dbReference type="OrthoDB" id="9968260at2"/>
<dbReference type="AlphaFoldDB" id="A0A097ELV0"/>
<dbReference type="STRING" id="1547445.LO80_00215"/>
<gene>
    <name evidence="1" type="ORF">LO80_00215</name>
</gene>
<evidence type="ECO:0000313" key="2">
    <source>
        <dbReference type="Proteomes" id="UP000029672"/>
    </source>
</evidence>
<dbReference type="KEGG" id="frf:LO80_00215"/>